<organism evidence="2 3">
    <name type="scientific">Jaapia argillacea MUCL 33604</name>
    <dbReference type="NCBI Taxonomy" id="933084"/>
    <lineage>
        <taxon>Eukaryota</taxon>
        <taxon>Fungi</taxon>
        <taxon>Dikarya</taxon>
        <taxon>Basidiomycota</taxon>
        <taxon>Agaricomycotina</taxon>
        <taxon>Agaricomycetes</taxon>
        <taxon>Agaricomycetidae</taxon>
        <taxon>Jaapiales</taxon>
        <taxon>Jaapiaceae</taxon>
        <taxon>Jaapia</taxon>
    </lineage>
</organism>
<evidence type="ECO:0000313" key="2">
    <source>
        <dbReference type="EMBL" id="KDQ57481.1"/>
    </source>
</evidence>
<dbReference type="InParanoid" id="A0A067Q4H4"/>
<gene>
    <name evidence="2" type="ORF">JAAARDRAFT_193803</name>
</gene>
<accession>A0A067Q4H4</accession>
<dbReference type="HOGENOM" id="CLU_090708_0_0_1"/>
<keyword evidence="3" id="KW-1185">Reference proteome</keyword>
<evidence type="ECO:0000313" key="3">
    <source>
        <dbReference type="Proteomes" id="UP000027265"/>
    </source>
</evidence>
<protein>
    <submittedName>
        <fullName evidence="2">Uncharacterized protein</fullName>
    </submittedName>
</protein>
<dbReference type="Proteomes" id="UP000027265">
    <property type="component" value="Unassembled WGS sequence"/>
</dbReference>
<dbReference type="EMBL" id="KL197719">
    <property type="protein sequence ID" value="KDQ57481.1"/>
    <property type="molecule type" value="Genomic_DNA"/>
</dbReference>
<dbReference type="AlphaFoldDB" id="A0A067Q4H4"/>
<evidence type="ECO:0000256" key="1">
    <source>
        <dbReference type="SAM" id="MobiDB-lite"/>
    </source>
</evidence>
<name>A0A067Q4H4_9AGAM</name>
<proteinExistence type="predicted"/>
<feature type="region of interest" description="Disordered" evidence="1">
    <location>
        <begin position="79"/>
        <end position="110"/>
    </location>
</feature>
<sequence length="273" mass="29606">MAAAHGITNVLGIDQNGNPVTLRQVSLDTVTGTKRKRILTISNGGVLDLQGPFLPVTPEVVEAMRLRIIELEDELASQRPTKRAKAASSSALPEAPVAGPSNTVSAAATKAEEKKKKIQLKKMYDRVKKECKSDTCKFQGSPKTIKFDEVLEFAEFQNLFVGKGRLVQPTLDNKPKSTVWIVDYTTQAELQELFGDELKPLKGNRWSVGGVPTRGGGFGFGGGSTFSKSSKIGAVDVEVTSLEVNYSKNTMKCSLKFEVRQIGGGGYDSDGYW</sequence>
<dbReference type="OrthoDB" id="2743634at2759"/>
<reference evidence="3" key="1">
    <citation type="journal article" date="2014" name="Proc. Natl. Acad. Sci. U.S.A.">
        <title>Extensive sampling of basidiomycete genomes demonstrates inadequacy of the white-rot/brown-rot paradigm for wood decay fungi.</title>
        <authorList>
            <person name="Riley R."/>
            <person name="Salamov A.A."/>
            <person name="Brown D.W."/>
            <person name="Nagy L.G."/>
            <person name="Floudas D."/>
            <person name="Held B.W."/>
            <person name="Levasseur A."/>
            <person name="Lombard V."/>
            <person name="Morin E."/>
            <person name="Otillar R."/>
            <person name="Lindquist E.A."/>
            <person name="Sun H."/>
            <person name="LaButti K.M."/>
            <person name="Schmutz J."/>
            <person name="Jabbour D."/>
            <person name="Luo H."/>
            <person name="Baker S.E."/>
            <person name="Pisabarro A.G."/>
            <person name="Walton J.D."/>
            <person name="Blanchette R.A."/>
            <person name="Henrissat B."/>
            <person name="Martin F."/>
            <person name="Cullen D."/>
            <person name="Hibbett D.S."/>
            <person name="Grigoriev I.V."/>
        </authorList>
    </citation>
    <scope>NUCLEOTIDE SEQUENCE [LARGE SCALE GENOMIC DNA]</scope>
    <source>
        <strain evidence="3">MUCL 33604</strain>
    </source>
</reference>